<name>A0ABX7BP06_9PROT</name>
<evidence type="ECO:0000256" key="1">
    <source>
        <dbReference type="SAM" id="MobiDB-lite"/>
    </source>
</evidence>
<geneLocation type="plasmid" evidence="2 3">
    <name>pTT6-5</name>
</geneLocation>
<keyword evidence="2" id="KW-0614">Plasmid</keyword>
<feature type="region of interest" description="Disordered" evidence="1">
    <location>
        <begin position="251"/>
        <end position="274"/>
    </location>
</feature>
<reference evidence="2" key="1">
    <citation type="submission" date="2021-02" db="EMBL/GenBank/DDBJ databases">
        <title>Skermanella TT6 skin isolate.</title>
        <authorList>
            <person name="Lee K."/>
            <person name="Ganzorig M."/>
        </authorList>
    </citation>
    <scope>NUCLEOTIDE SEQUENCE</scope>
    <source>
        <strain evidence="2">TT6</strain>
    </source>
</reference>
<protein>
    <recommendedName>
        <fullName evidence="4">Conjugal transfer protein TraA</fullName>
    </recommendedName>
</protein>
<evidence type="ECO:0008006" key="4">
    <source>
        <dbReference type="Google" id="ProtNLM"/>
    </source>
</evidence>
<organism evidence="2 3">
    <name type="scientific">Skermanella cutis</name>
    <dbReference type="NCBI Taxonomy" id="2775420"/>
    <lineage>
        <taxon>Bacteria</taxon>
        <taxon>Pseudomonadati</taxon>
        <taxon>Pseudomonadota</taxon>
        <taxon>Alphaproteobacteria</taxon>
        <taxon>Rhodospirillales</taxon>
        <taxon>Azospirillaceae</taxon>
        <taxon>Skermanella</taxon>
    </lineage>
</organism>
<dbReference type="RefSeq" id="WP_201083977.1">
    <property type="nucleotide sequence ID" value="NZ_CP067425.2"/>
</dbReference>
<sequence length="274" mass="30238">MKAIPLPDDLTDDVLGRYVRPSGGVAGETKTRLKLPNLRAGMAQRRGITLGGPVSAFRRRVVAKLSYHKHNAPDAMGKLHGHVNYITRPGAGEQAVSATLFDGQSDDVKGHTVVSQWKDDRHHFRIIISPNDGAKFGDAEVMRARLRSPGSVTPERAAEIKEAAFRSYVREVMGRMETELGTKLTWFAGVHEKPDAAHPNNRHAHVVIRGVDDTGADLVMNKGYIQHGIRAAAEEIATRRLGTMSASELVEYQRRQTRDRGQAREQSNKKGRGL</sequence>
<accession>A0ABX7BP06</accession>
<gene>
    <name evidence="2" type="ORF">IGS68_35240</name>
</gene>
<dbReference type="Proteomes" id="UP000595197">
    <property type="component" value="Plasmid pTT6-5"/>
</dbReference>
<evidence type="ECO:0000313" key="3">
    <source>
        <dbReference type="Proteomes" id="UP000595197"/>
    </source>
</evidence>
<evidence type="ECO:0000313" key="2">
    <source>
        <dbReference type="EMBL" id="QQP94068.1"/>
    </source>
</evidence>
<proteinExistence type="predicted"/>
<feature type="compositionally biased region" description="Basic and acidic residues" evidence="1">
    <location>
        <begin position="251"/>
        <end position="268"/>
    </location>
</feature>
<keyword evidence="3" id="KW-1185">Reference proteome</keyword>
<dbReference type="EMBL" id="CP067425">
    <property type="protein sequence ID" value="QQP94068.1"/>
    <property type="molecule type" value="Genomic_DNA"/>
</dbReference>